<dbReference type="PROSITE" id="PS52029">
    <property type="entry name" value="LD_TPASE"/>
    <property type="match status" value="1"/>
</dbReference>
<dbReference type="RefSeq" id="WP_182858676.1">
    <property type="nucleotide sequence ID" value="NZ_OMOH01000008.1"/>
</dbReference>
<dbReference type="InterPro" id="IPR050979">
    <property type="entry name" value="LD-transpeptidase"/>
</dbReference>
<evidence type="ECO:0000313" key="11">
    <source>
        <dbReference type="Proteomes" id="UP000265962"/>
    </source>
</evidence>
<dbReference type="GO" id="GO:0016746">
    <property type="term" value="F:acyltransferase activity"/>
    <property type="evidence" value="ECO:0007669"/>
    <property type="project" value="UniProtKB-KW"/>
</dbReference>
<dbReference type="GO" id="GO:0018104">
    <property type="term" value="P:peptidoglycan-protein cross-linking"/>
    <property type="evidence" value="ECO:0007669"/>
    <property type="project" value="TreeGrafter"/>
</dbReference>
<dbReference type="Gene3D" id="2.40.440.10">
    <property type="entry name" value="L,D-transpeptidase catalytic domain-like"/>
    <property type="match status" value="1"/>
</dbReference>
<evidence type="ECO:0000256" key="4">
    <source>
        <dbReference type="ARBA" id="ARBA00022984"/>
    </source>
</evidence>
<dbReference type="UniPathway" id="UPA00219"/>
<evidence type="ECO:0000256" key="3">
    <source>
        <dbReference type="ARBA" id="ARBA00022960"/>
    </source>
</evidence>
<gene>
    <name evidence="10" type="ORF">PROPJV5_2063</name>
</gene>
<evidence type="ECO:0000313" key="10">
    <source>
        <dbReference type="EMBL" id="SPF69097.1"/>
    </source>
</evidence>
<feature type="domain" description="L,D-TPase catalytic" evidence="9">
    <location>
        <begin position="250"/>
        <end position="375"/>
    </location>
</feature>
<dbReference type="InterPro" id="IPR041280">
    <property type="entry name" value="Big_10"/>
</dbReference>
<comment type="pathway">
    <text evidence="1 7">Cell wall biogenesis; peptidoglycan biosynthesis.</text>
</comment>
<keyword evidence="2 10" id="KW-0808">Transferase</keyword>
<protein>
    <submittedName>
        <fullName evidence="10">L,D-transpeptidase catalytic domain</fullName>
        <ecNumber evidence="10">2.-.-.-</ecNumber>
    </submittedName>
</protein>
<dbReference type="Gene3D" id="2.60.40.3780">
    <property type="match status" value="1"/>
</dbReference>
<evidence type="ECO:0000256" key="5">
    <source>
        <dbReference type="ARBA" id="ARBA00023315"/>
    </source>
</evidence>
<dbReference type="CDD" id="cd16913">
    <property type="entry name" value="YkuD_like"/>
    <property type="match status" value="1"/>
</dbReference>
<dbReference type="Gene3D" id="2.60.40.3710">
    <property type="match status" value="1"/>
</dbReference>
<dbReference type="PROSITE" id="PS51318">
    <property type="entry name" value="TAT"/>
    <property type="match status" value="1"/>
</dbReference>
<sequence length="409" mass="44135">MPTIEHIDPRLTRRGVIAAAAASAGAIGLAACASDPDNPSNDRSGATSSPTSTESPSVTITSAHGTDAVLPDDTLTVTVTNGTAISVKATGPDGDAYTGSLDGDTWTPDRTFWPETEYTVSVQVMNLQNQETTLTQQITTAYVDTLVYEPVYAYDDLGVAMPVYIQFSDTIDEAEHRAAIEKQARVTVTPEQPGSWGWVENRILMWRPKEYWTPGTTVDVHLAFAGVKVSDWQYLADDTDYSISIAGSKVELVCDLQTQQMEVYQDGSLLRTCPVSTGKIGHETYTGTKVIMQKYDTFTMDSSTYGVPAESADGYKLEVPNCQRITWSGEFLHSASWSVGSQGVTATSHGCTNLSPDDAAWLMTVTHIGDPVVYNGTTAGGTQLAFEPGDGIGCWTFDWQSWQKQSAVA</sequence>
<dbReference type="SUPFAM" id="SSF141523">
    <property type="entry name" value="L,D-transpeptidase catalytic domain-like"/>
    <property type="match status" value="1"/>
</dbReference>
<evidence type="ECO:0000256" key="8">
    <source>
        <dbReference type="SAM" id="MobiDB-lite"/>
    </source>
</evidence>
<keyword evidence="5" id="KW-0012">Acyltransferase</keyword>
<dbReference type="Proteomes" id="UP000265962">
    <property type="component" value="Unassembled WGS sequence"/>
</dbReference>
<organism evidence="10 11">
    <name type="scientific">Propionibacterium ruminifibrarum</name>
    <dbReference type="NCBI Taxonomy" id="1962131"/>
    <lineage>
        <taxon>Bacteria</taxon>
        <taxon>Bacillati</taxon>
        <taxon>Actinomycetota</taxon>
        <taxon>Actinomycetes</taxon>
        <taxon>Propionibacteriales</taxon>
        <taxon>Propionibacteriaceae</taxon>
        <taxon>Propionibacterium</taxon>
    </lineage>
</organism>
<dbReference type="EC" id="2.-.-.-" evidence="10"/>
<dbReference type="AlphaFoldDB" id="A0A375I5K2"/>
<keyword evidence="11" id="KW-1185">Reference proteome</keyword>
<evidence type="ECO:0000259" key="9">
    <source>
        <dbReference type="PROSITE" id="PS52029"/>
    </source>
</evidence>
<dbReference type="InterPro" id="IPR038063">
    <property type="entry name" value="Transpep_catalytic_dom"/>
</dbReference>
<dbReference type="Pfam" id="PF03734">
    <property type="entry name" value="YkuD"/>
    <property type="match status" value="1"/>
</dbReference>
<evidence type="ECO:0000256" key="6">
    <source>
        <dbReference type="ARBA" id="ARBA00023316"/>
    </source>
</evidence>
<evidence type="ECO:0000256" key="1">
    <source>
        <dbReference type="ARBA" id="ARBA00004752"/>
    </source>
</evidence>
<feature type="region of interest" description="Disordered" evidence="8">
    <location>
        <begin position="33"/>
        <end position="66"/>
    </location>
</feature>
<evidence type="ECO:0000256" key="2">
    <source>
        <dbReference type="ARBA" id="ARBA00022679"/>
    </source>
</evidence>
<proteinExistence type="predicted"/>
<name>A0A375I5K2_9ACTN</name>
<dbReference type="EMBL" id="OMOH01000008">
    <property type="protein sequence ID" value="SPF69097.1"/>
    <property type="molecule type" value="Genomic_DNA"/>
</dbReference>
<dbReference type="InterPro" id="IPR006311">
    <property type="entry name" value="TAT_signal"/>
</dbReference>
<dbReference type="GO" id="GO:0005576">
    <property type="term" value="C:extracellular region"/>
    <property type="evidence" value="ECO:0007669"/>
    <property type="project" value="TreeGrafter"/>
</dbReference>
<reference evidence="11" key="1">
    <citation type="submission" date="2018-02" db="EMBL/GenBank/DDBJ databases">
        <authorList>
            <person name="Hornung B."/>
        </authorList>
    </citation>
    <scope>NUCLEOTIDE SEQUENCE [LARGE SCALE GENOMIC DNA]</scope>
</reference>
<keyword evidence="3 7" id="KW-0133">Cell shape</keyword>
<dbReference type="InterPro" id="IPR005490">
    <property type="entry name" value="LD_TPept_cat_dom"/>
</dbReference>
<dbReference type="GO" id="GO:0071972">
    <property type="term" value="F:peptidoglycan L,D-transpeptidase activity"/>
    <property type="evidence" value="ECO:0007669"/>
    <property type="project" value="TreeGrafter"/>
</dbReference>
<dbReference type="PANTHER" id="PTHR30582:SF2">
    <property type="entry name" value="L,D-TRANSPEPTIDASE YCIB-RELATED"/>
    <property type="match status" value="1"/>
</dbReference>
<dbReference type="GO" id="GO:0071555">
    <property type="term" value="P:cell wall organization"/>
    <property type="evidence" value="ECO:0007669"/>
    <property type="project" value="UniProtKB-UniRule"/>
</dbReference>
<feature type="active site" description="Proton donor/acceptor" evidence="7">
    <location>
        <position position="333"/>
    </location>
</feature>
<keyword evidence="4 7" id="KW-0573">Peptidoglycan synthesis</keyword>
<dbReference type="PANTHER" id="PTHR30582">
    <property type="entry name" value="L,D-TRANSPEPTIDASE"/>
    <property type="match status" value="1"/>
</dbReference>
<feature type="compositionally biased region" description="Low complexity" evidence="8">
    <location>
        <begin position="44"/>
        <end position="66"/>
    </location>
</feature>
<dbReference type="Pfam" id="PF17964">
    <property type="entry name" value="Big_10"/>
    <property type="match status" value="1"/>
</dbReference>
<accession>A0A375I5K2</accession>
<keyword evidence="6 7" id="KW-0961">Cell wall biogenesis/degradation</keyword>
<feature type="active site" description="Nucleophile" evidence="7">
    <location>
        <position position="351"/>
    </location>
</feature>
<dbReference type="GO" id="GO:0008360">
    <property type="term" value="P:regulation of cell shape"/>
    <property type="evidence" value="ECO:0007669"/>
    <property type="project" value="UniProtKB-UniRule"/>
</dbReference>
<evidence type="ECO:0000256" key="7">
    <source>
        <dbReference type="PROSITE-ProRule" id="PRU01373"/>
    </source>
</evidence>